<dbReference type="GO" id="GO:0090729">
    <property type="term" value="F:toxin activity"/>
    <property type="evidence" value="ECO:0007669"/>
    <property type="project" value="UniProtKB-KW"/>
</dbReference>
<dbReference type="Pfam" id="PF01850">
    <property type="entry name" value="PIN"/>
    <property type="match status" value="1"/>
</dbReference>
<organism evidence="7 8">
    <name type="scientific">Thermococcus sibiricus (strain DSM 12597 / MM 739)</name>
    <dbReference type="NCBI Taxonomy" id="604354"/>
    <lineage>
        <taxon>Archaea</taxon>
        <taxon>Methanobacteriati</taxon>
        <taxon>Methanobacteriota</taxon>
        <taxon>Thermococci</taxon>
        <taxon>Thermococcales</taxon>
        <taxon>Thermococcaceae</taxon>
        <taxon>Thermococcus</taxon>
    </lineage>
</organism>
<name>C5ZZZ9_THESM</name>
<accession>C5ZZZ9</accession>
<comment type="cofactor">
    <cofactor evidence="5">
        <name>Mg(2+)</name>
        <dbReference type="ChEBI" id="CHEBI:18420"/>
    </cofactor>
</comment>
<keyword evidence="5" id="KW-0460">Magnesium</keyword>
<evidence type="ECO:0000256" key="2">
    <source>
        <dbReference type="ARBA" id="ARBA00022722"/>
    </source>
</evidence>
<feature type="binding site" evidence="5">
    <location>
        <position position="111"/>
    </location>
    <ligand>
        <name>Mg(2+)</name>
        <dbReference type="ChEBI" id="CHEBI:18420"/>
    </ligand>
</feature>
<dbReference type="Gene3D" id="3.40.50.1010">
    <property type="entry name" value="5'-nuclease"/>
    <property type="match status" value="1"/>
</dbReference>
<dbReference type="KEGG" id="tsi:TSIB_1931"/>
<dbReference type="PANTHER" id="PTHR42188:SF1">
    <property type="entry name" value="23S RRNA-SPECIFIC ENDONUCLEASE VAPC20"/>
    <property type="match status" value="1"/>
</dbReference>
<dbReference type="eggNOG" id="arCOG04502">
    <property type="taxonomic scope" value="Archaea"/>
</dbReference>
<dbReference type="GO" id="GO:0016075">
    <property type="term" value="P:rRNA catabolic process"/>
    <property type="evidence" value="ECO:0007669"/>
    <property type="project" value="TreeGrafter"/>
</dbReference>
<comment type="function">
    <text evidence="5">Toxic component of a toxin-antitoxin (TA) system. An RNase.</text>
</comment>
<dbReference type="AlphaFoldDB" id="C5ZZZ9"/>
<dbReference type="GeneID" id="8096943"/>
<evidence type="ECO:0000256" key="5">
    <source>
        <dbReference type="HAMAP-Rule" id="MF_00265"/>
    </source>
</evidence>
<dbReference type="GO" id="GO:0004521">
    <property type="term" value="F:RNA endonuclease activity"/>
    <property type="evidence" value="ECO:0007669"/>
    <property type="project" value="InterPro"/>
</dbReference>
<feature type="binding site" evidence="5">
    <location>
        <position position="13"/>
    </location>
    <ligand>
        <name>Mg(2+)</name>
        <dbReference type="ChEBI" id="CHEBI:18420"/>
    </ligand>
</feature>
<dbReference type="OrthoDB" id="198094at2157"/>
<reference evidence="7 8" key="1">
    <citation type="journal article" date="2009" name="Appl. Environ. Microbiol.">
        <title>Metabolic versatility and indigenous origin of the archaeon Thermococcus sibiricus, isolated from a siberian oil reservoir, as revealed by genome analysis.</title>
        <authorList>
            <person name="Mardanov A.V."/>
            <person name="Ravin N.V."/>
            <person name="Svetlitchnyi V.A."/>
            <person name="Beletsky A.V."/>
            <person name="Miroshnichenko M.L."/>
            <person name="Bonch-Osmolovskaya E.A."/>
            <person name="Skryabin K.G."/>
        </authorList>
    </citation>
    <scope>NUCLEOTIDE SEQUENCE [LARGE SCALE GENOMIC DNA]</scope>
    <source>
        <strain evidence="8">DSM 12597 / MM 739</strain>
    </source>
</reference>
<evidence type="ECO:0000256" key="3">
    <source>
        <dbReference type="ARBA" id="ARBA00022723"/>
    </source>
</evidence>
<dbReference type="InterPro" id="IPR022907">
    <property type="entry name" value="VapC_family"/>
</dbReference>
<dbReference type="SUPFAM" id="SSF88723">
    <property type="entry name" value="PIN domain-like"/>
    <property type="match status" value="1"/>
</dbReference>
<sequence length="142" mass="16781">MAKRVKPELIYMDTSAMIALASRTYKNHKKAKEFFEKSIKSGINFVVGRPVLGEFLNGVSKRVNKRTAVQLYKSYTNSRVVIIEKEIEEDWEKAWKIFKQYEDQKGMDVIDCLSFVIMERLKIREAFTFDRDFETYGFEKLL</sequence>
<keyword evidence="2 5" id="KW-0540">Nuclease</keyword>
<dbReference type="PANTHER" id="PTHR42188">
    <property type="entry name" value="23S RRNA-SPECIFIC ENDONUCLEASE VAPC20"/>
    <property type="match status" value="1"/>
</dbReference>
<dbReference type="HOGENOM" id="CLU_136715_2_0_2"/>
<keyword evidence="4 5" id="KW-0378">Hydrolase</keyword>
<evidence type="ECO:0000313" key="7">
    <source>
        <dbReference type="EMBL" id="ACS90980.1"/>
    </source>
</evidence>
<dbReference type="GO" id="GO:0000287">
    <property type="term" value="F:magnesium ion binding"/>
    <property type="evidence" value="ECO:0007669"/>
    <property type="project" value="UniProtKB-UniRule"/>
</dbReference>
<keyword evidence="1 5" id="KW-1277">Toxin-antitoxin system</keyword>
<dbReference type="InterPro" id="IPR002716">
    <property type="entry name" value="PIN_dom"/>
</dbReference>
<evidence type="ECO:0000256" key="4">
    <source>
        <dbReference type="ARBA" id="ARBA00022801"/>
    </source>
</evidence>
<dbReference type="STRING" id="604354.TSIB_1931"/>
<evidence type="ECO:0000256" key="1">
    <source>
        <dbReference type="ARBA" id="ARBA00022649"/>
    </source>
</evidence>
<keyword evidence="5" id="KW-0800">Toxin</keyword>
<protein>
    <recommendedName>
        <fullName evidence="5">Ribonuclease VapC</fullName>
        <shortName evidence="5">RNase VapC</shortName>
        <ecNumber evidence="5">3.1.-.-</ecNumber>
    </recommendedName>
    <alternativeName>
        <fullName evidence="5">Putative toxin VapC</fullName>
    </alternativeName>
</protein>
<dbReference type="Proteomes" id="UP000009079">
    <property type="component" value="Chromosome"/>
</dbReference>
<proteinExistence type="inferred from homology"/>
<dbReference type="CDD" id="cd18680">
    <property type="entry name" value="PIN_MtVapC20-like"/>
    <property type="match status" value="1"/>
</dbReference>
<dbReference type="RefSeq" id="WP_015850196.1">
    <property type="nucleotide sequence ID" value="NC_012883.1"/>
</dbReference>
<keyword evidence="8" id="KW-1185">Reference proteome</keyword>
<dbReference type="GO" id="GO:0016787">
    <property type="term" value="F:hydrolase activity"/>
    <property type="evidence" value="ECO:0007669"/>
    <property type="project" value="UniProtKB-KW"/>
</dbReference>
<evidence type="ECO:0000313" key="8">
    <source>
        <dbReference type="Proteomes" id="UP000009079"/>
    </source>
</evidence>
<comment type="similarity">
    <text evidence="5">Belongs to the PINc/VapC protein family.</text>
</comment>
<evidence type="ECO:0000259" key="6">
    <source>
        <dbReference type="Pfam" id="PF01850"/>
    </source>
</evidence>
<gene>
    <name evidence="5" type="primary">vapC</name>
    <name evidence="7" type="ordered locus">TSIB_1931</name>
</gene>
<dbReference type="EC" id="3.1.-.-" evidence="5"/>
<keyword evidence="3 5" id="KW-0479">Metal-binding</keyword>
<dbReference type="EMBL" id="CP001463">
    <property type="protein sequence ID" value="ACS90980.1"/>
    <property type="molecule type" value="Genomic_DNA"/>
</dbReference>
<dbReference type="InterPro" id="IPR029060">
    <property type="entry name" value="PIN-like_dom_sf"/>
</dbReference>
<feature type="domain" description="PIN" evidence="6">
    <location>
        <begin position="10"/>
        <end position="138"/>
    </location>
</feature>
<dbReference type="InterPro" id="IPR039018">
    <property type="entry name" value="VapC20-like"/>
</dbReference>
<dbReference type="HAMAP" id="MF_00265">
    <property type="entry name" value="VapC_Nob1"/>
    <property type="match status" value="1"/>
</dbReference>